<dbReference type="NCBIfam" id="NF009407">
    <property type="entry name" value="PRK12768.1"/>
    <property type="match status" value="1"/>
</dbReference>
<dbReference type="EMBL" id="JAUOZU010000001">
    <property type="protein sequence ID" value="MDO6962376.1"/>
    <property type="molecule type" value="Genomic_DNA"/>
</dbReference>
<evidence type="ECO:0000313" key="6">
    <source>
        <dbReference type="EMBL" id="MDO6962376.1"/>
    </source>
</evidence>
<organism evidence="6 7">
    <name type="scientific">Rhizobium alvei</name>
    <dbReference type="NCBI Taxonomy" id="1132659"/>
    <lineage>
        <taxon>Bacteria</taxon>
        <taxon>Pseudomonadati</taxon>
        <taxon>Pseudomonadota</taxon>
        <taxon>Alphaproteobacteria</taxon>
        <taxon>Hyphomicrobiales</taxon>
        <taxon>Rhizobiaceae</taxon>
        <taxon>Rhizobium/Agrobacterium group</taxon>
        <taxon>Rhizobium</taxon>
    </lineage>
</organism>
<feature type="transmembrane region" description="Helical" evidence="5">
    <location>
        <begin position="21"/>
        <end position="40"/>
    </location>
</feature>
<evidence type="ECO:0000313" key="7">
    <source>
        <dbReference type="Proteomes" id="UP001174932"/>
    </source>
</evidence>
<evidence type="ECO:0000256" key="5">
    <source>
        <dbReference type="SAM" id="Phobius"/>
    </source>
</evidence>
<gene>
    <name evidence="6" type="ORF">Q4481_00325</name>
</gene>
<comment type="subcellular location">
    <subcellularLocation>
        <location evidence="1">Membrane</location>
        <topology evidence="1">Multi-pass membrane protein</topology>
    </subcellularLocation>
</comment>
<dbReference type="RefSeq" id="WP_304374175.1">
    <property type="nucleotide sequence ID" value="NZ_JAUOZU010000001.1"/>
</dbReference>
<evidence type="ECO:0000256" key="2">
    <source>
        <dbReference type="ARBA" id="ARBA00022692"/>
    </source>
</evidence>
<reference evidence="6" key="2">
    <citation type="submission" date="2023-07" db="EMBL/GenBank/DDBJ databases">
        <authorList>
            <person name="Shen H."/>
        </authorList>
    </citation>
    <scope>NUCLEOTIDE SEQUENCE</scope>
    <source>
        <strain evidence="6">TNR-22</strain>
    </source>
</reference>
<feature type="transmembrane region" description="Helical" evidence="5">
    <location>
        <begin position="131"/>
        <end position="159"/>
    </location>
</feature>
<reference evidence="6" key="1">
    <citation type="journal article" date="2015" name="Int. J. Syst. Evol. Microbiol.">
        <title>Rhizobium alvei sp. nov., isolated from a freshwater river.</title>
        <authorList>
            <person name="Sheu S.Y."/>
            <person name="Huang H.W."/>
            <person name="Young C.C."/>
            <person name="Chen W.M."/>
        </authorList>
    </citation>
    <scope>NUCLEOTIDE SEQUENCE</scope>
    <source>
        <strain evidence="6">TNR-22</strain>
    </source>
</reference>
<dbReference type="Pfam" id="PF07264">
    <property type="entry name" value="EI24"/>
    <property type="match status" value="1"/>
</dbReference>
<name>A0ABT8YFA2_9HYPH</name>
<evidence type="ECO:0000256" key="4">
    <source>
        <dbReference type="ARBA" id="ARBA00023136"/>
    </source>
</evidence>
<dbReference type="InterPro" id="IPR059112">
    <property type="entry name" value="CysZ/EI24"/>
</dbReference>
<keyword evidence="7" id="KW-1185">Reference proteome</keyword>
<comment type="caution">
    <text evidence="6">The sequence shown here is derived from an EMBL/GenBank/DDBJ whole genome shotgun (WGS) entry which is preliminary data.</text>
</comment>
<accession>A0ABT8YFA2</accession>
<sequence>MIFTAALRAFADVFSPAIRRVFWKVLGLTILALVALWLLVREMFVTWFGPVIETYLTGLPEWAGWLTVVAGFVAAFGLAAAVAMLIAPVSAIMAGLFLDDAAEIIEQRDYAQDAPGKALPLSQSLLSSLRFFLIVVAANLVALLLLLVPGVNLIIFFLVNGYLLGREYFEFAASRILGADQARAFRAANAGTVLVAGFVVALFLFIPILNLLTPLFAAILMVHLNKALAKR</sequence>
<proteinExistence type="predicted"/>
<keyword evidence="3 5" id="KW-1133">Transmembrane helix</keyword>
<feature type="transmembrane region" description="Helical" evidence="5">
    <location>
        <begin position="65"/>
        <end position="98"/>
    </location>
</feature>
<keyword evidence="4 5" id="KW-0472">Membrane</keyword>
<protein>
    <submittedName>
        <fullName evidence="6">Sulfate transporter family protein</fullName>
    </submittedName>
</protein>
<evidence type="ECO:0000256" key="1">
    <source>
        <dbReference type="ARBA" id="ARBA00004141"/>
    </source>
</evidence>
<feature type="transmembrane region" description="Helical" evidence="5">
    <location>
        <begin position="193"/>
        <end position="222"/>
    </location>
</feature>
<dbReference type="Proteomes" id="UP001174932">
    <property type="component" value="Unassembled WGS sequence"/>
</dbReference>
<keyword evidence="2 5" id="KW-0812">Transmembrane</keyword>
<evidence type="ECO:0000256" key="3">
    <source>
        <dbReference type="ARBA" id="ARBA00022989"/>
    </source>
</evidence>